<gene>
    <name evidence="2" type="ORF">CYL18_14455</name>
</gene>
<dbReference type="Gene3D" id="3.10.180.10">
    <property type="entry name" value="2,3-Dihydroxybiphenyl 1,2-Dioxygenase, domain 1"/>
    <property type="match status" value="1"/>
</dbReference>
<dbReference type="InterPro" id="IPR029068">
    <property type="entry name" value="Glyas_Bleomycin-R_OHBP_Dase"/>
</dbReference>
<comment type="caution">
    <text evidence="2">The sequence shown here is derived from an EMBL/GenBank/DDBJ whole genome shotgun (WGS) entry which is preliminary data.</text>
</comment>
<protein>
    <recommendedName>
        <fullName evidence="1">Glyoxalase/fosfomycin resistance/dioxygenase domain-containing protein</fullName>
    </recommendedName>
</protein>
<dbReference type="RefSeq" id="WP_104850244.1">
    <property type="nucleotide sequence ID" value="NZ_PKOZ01000010.1"/>
</dbReference>
<dbReference type="InterPro" id="IPR004360">
    <property type="entry name" value="Glyas_Fos-R_dOase_dom"/>
</dbReference>
<sequence>MKLVFLYHPVDNLMDSLSYYRDTLGFEEAWREGEQAIALQLPGSDVKLLIENDEHDLGAGGVFLVNSVDEFYEEKKDILSFIREPMDIPPGRYAIYKDASGNVMRIIDFANE</sequence>
<feature type="domain" description="Glyoxalase/fosfomycin resistance/dioxygenase" evidence="1">
    <location>
        <begin position="9"/>
        <end position="103"/>
    </location>
</feature>
<evidence type="ECO:0000313" key="3">
    <source>
        <dbReference type="Proteomes" id="UP000239663"/>
    </source>
</evidence>
<reference evidence="2 3" key="1">
    <citation type="submission" date="2017-12" db="EMBL/GenBank/DDBJ databases">
        <title>Taxonomic description and draft genome of Pradoshia cofamensis Gen. nov., sp. nov., a thermotolerant bacillale isolated from anterior gut of earthworm Eisenia fetida.</title>
        <authorList>
            <person name="Saha T."/>
            <person name="Chakraborty R."/>
        </authorList>
    </citation>
    <scope>NUCLEOTIDE SEQUENCE [LARGE SCALE GENOMIC DNA]</scope>
    <source>
        <strain evidence="2 3">EAG3</strain>
    </source>
</reference>
<dbReference type="EMBL" id="PKOZ01000010">
    <property type="protein sequence ID" value="PQD94413.1"/>
    <property type="molecule type" value="Genomic_DNA"/>
</dbReference>
<evidence type="ECO:0000313" key="2">
    <source>
        <dbReference type="EMBL" id="PQD94413.1"/>
    </source>
</evidence>
<dbReference type="AlphaFoldDB" id="A0A2S7MXC8"/>
<dbReference type="SUPFAM" id="SSF54593">
    <property type="entry name" value="Glyoxalase/Bleomycin resistance protein/Dihydroxybiphenyl dioxygenase"/>
    <property type="match status" value="1"/>
</dbReference>
<accession>A0A2S7MXC8</accession>
<keyword evidence="3" id="KW-1185">Reference proteome</keyword>
<organism evidence="2 3">
    <name type="scientific">Pradoshia eiseniae</name>
    <dbReference type="NCBI Taxonomy" id="2064768"/>
    <lineage>
        <taxon>Bacteria</taxon>
        <taxon>Bacillati</taxon>
        <taxon>Bacillota</taxon>
        <taxon>Bacilli</taxon>
        <taxon>Bacillales</taxon>
        <taxon>Bacillaceae</taxon>
        <taxon>Pradoshia</taxon>
    </lineage>
</organism>
<evidence type="ECO:0000259" key="1">
    <source>
        <dbReference type="Pfam" id="PF00903"/>
    </source>
</evidence>
<dbReference type="Proteomes" id="UP000239663">
    <property type="component" value="Unassembled WGS sequence"/>
</dbReference>
<name>A0A2S7MXC8_9BACI</name>
<proteinExistence type="predicted"/>
<dbReference type="Pfam" id="PF00903">
    <property type="entry name" value="Glyoxalase"/>
    <property type="match status" value="1"/>
</dbReference>
<dbReference type="OrthoDB" id="3826308at2"/>